<dbReference type="GeneID" id="96640591"/>
<dbReference type="EMBL" id="BLIN01000003">
    <property type="protein sequence ID" value="GFE05690.1"/>
    <property type="molecule type" value="Genomic_DNA"/>
</dbReference>
<evidence type="ECO:0008006" key="7">
    <source>
        <dbReference type="Google" id="ProtNLM"/>
    </source>
</evidence>
<sequence>MTQQTSSRSRAARLALLIAVPALVLTSACGGAESSDDGVASVGDAPSTSESKDGPDTAGGAAQGKSAFYDAQMKYVQCMRKNVEKDFPGPKLSGYLDWSKIDQLQQKPGNEEISKGGKDGVCTKDMLDAAKLEPRRDTQKEYESMLAHAKCMRSHGVSKFTNPQLRDGNVLPGGDANPASPEVSQDSPTYKQAREACKGKLLDGLDGMQ</sequence>
<reference evidence="3 5" key="1">
    <citation type="submission" date="2019-12" db="EMBL/GenBank/DDBJ databases">
        <title>Whole genome shotgun sequence of Streptomyces caniferus NBRC 15389.</title>
        <authorList>
            <person name="Ichikawa N."/>
            <person name="Kimura A."/>
            <person name="Kitahashi Y."/>
            <person name="Komaki H."/>
            <person name="Tamura T."/>
        </authorList>
    </citation>
    <scope>NUCLEOTIDE SEQUENCE [LARGE SCALE GENOMIC DNA]</scope>
    <source>
        <strain evidence="3 5">NBRC 15389</strain>
    </source>
</reference>
<dbReference type="EMBL" id="CP108473">
    <property type="protein sequence ID" value="WUS20970.1"/>
    <property type="molecule type" value="Genomic_DNA"/>
</dbReference>
<dbReference type="Proteomes" id="UP001432292">
    <property type="component" value="Chromosome"/>
</dbReference>
<evidence type="ECO:0000313" key="5">
    <source>
        <dbReference type="Proteomes" id="UP000435837"/>
    </source>
</evidence>
<evidence type="ECO:0000313" key="6">
    <source>
        <dbReference type="Proteomes" id="UP001432292"/>
    </source>
</evidence>
<keyword evidence="2" id="KW-0732">Signal</keyword>
<proteinExistence type="predicted"/>
<feature type="region of interest" description="Disordered" evidence="1">
    <location>
        <begin position="31"/>
        <end position="63"/>
    </location>
</feature>
<dbReference type="AlphaFoldDB" id="A0A640S3F7"/>
<protein>
    <recommendedName>
        <fullName evidence="7">Lipoprotein</fullName>
    </recommendedName>
</protein>
<feature type="signal peptide" evidence="2">
    <location>
        <begin position="1"/>
        <end position="32"/>
    </location>
</feature>
<feature type="region of interest" description="Disordered" evidence="1">
    <location>
        <begin position="158"/>
        <end position="193"/>
    </location>
</feature>
<gene>
    <name evidence="4" type="ORF">OG727_00885</name>
    <name evidence="3" type="ORF">Scani_19580</name>
</gene>
<evidence type="ECO:0000313" key="4">
    <source>
        <dbReference type="EMBL" id="WUS20970.1"/>
    </source>
</evidence>
<reference evidence="4" key="2">
    <citation type="submission" date="2022-10" db="EMBL/GenBank/DDBJ databases">
        <title>The complete genomes of actinobacterial strains from the NBC collection.</title>
        <authorList>
            <person name="Joergensen T.S."/>
            <person name="Alvarez Arevalo M."/>
            <person name="Sterndorff E.B."/>
            <person name="Faurdal D."/>
            <person name="Vuksanovic O."/>
            <person name="Mourched A.-S."/>
            <person name="Charusanti P."/>
            <person name="Shaw S."/>
            <person name="Blin K."/>
            <person name="Weber T."/>
        </authorList>
    </citation>
    <scope>NUCLEOTIDE SEQUENCE</scope>
    <source>
        <strain evidence="4">NBC_01256</strain>
    </source>
</reference>
<evidence type="ECO:0000313" key="3">
    <source>
        <dbReference type="EMBL" id="GFE05690.1"/>
    </source>
</evidence>
<accession>A0A640S3F7</accession>
<evidence type="ECO:0000256" key="1">
    <source>
        <dbReference type="SAM" id="MobiDB-lite"/>
    </source>
</evidence>
<name>A0A640S3F7_9ACTN</name>
<dbReference type="OrthoDB" id="7949713at2"/>
<dbReference type="Proteomes" id="UP000435837">
    <property type="component" value="Unassembled WGS sequence"/>
</dbReference>
<feature type="chain" id="PRO_5039260816" description="Lipoprotein" evidence="2">
    <location>
        <begin position="33"/>
        <end position="209"/>
    </location>
</feature>
<evidence type="ECO:0000256" key="2">
    <source>
        <dbReference type="SAM" id="SignalP"/>
    </source>
</evidence>
<keyword evidence="6" id="KW-1185">Reference proteome</keyword>
<dbReference type="RefSeq" id="WP_159472259.1">
    <property type="nucleotide sequence ID" value="NZ_BAAATH010000004.1"/>
</dbReference>
<organism evidence="3 5">
    <name type="scientific">Streptomyces caniferus</name>
    <dbReference type="NCBI Taxonomy" id="285557"/>
    <lineage>
        <taxon>Bacteria</taxon>
        <taxon>Bacillati</taxon>
        <taxon>Actinomycetota</taxon>
        <taxon>Actinomycetes</taxon>
        <taxon>Kitasatosporales</taxon>
        <taxon>Streptomycetaceae</taxon>
        <taxon>Streptomyces</taxon>
    </lineage>
</organism>